<evidence type="ECO:0000259" key="12">
    <source>
        <dbReference type="PROSITE" id="PS50893"/>
    </source>
</evidence>
<dbReference type="PANTHER" id="PTHR43394:SF1">
    <property type="entry name" value="ATP-BINDING CASSETTE SUB-FAMILY B MEMBER 10, MITOCHONDRIAL"/>
    <property type="match status" value="1"/>
</dbReference>
<evidence type="ECO:0000313" key="14">
    <source>
        <dbReference type="EMBL" id="APT84501.1"/>
    </source>
</evidence>
<accession>A0A1L7CF66</accession>
<evidence type="ECO:0000256" key="11">
    <source>
        <dbReference type="SAM" id="Phobius"/>
    </source>
</evidence>
<dbReference type="PANTHER" id="PTHR43394">
    <property type="entry name" value="ATP-DEPENDENT PERMEASE MDL1, MITOCHONDRIAL"/>
    <property type="match status" value="1"/>
</dbReference>
<evidence type="ECO:0000256" key="10">
    <source>
        <dbReference type="SAM" id="MobiDB-lite"/>
    </source>
</evidence>
<keyword evidence="5" id="KW-0547">Nucleotide-binding</keyword>
<feature type="transmembrane region" description="Helical" evidence="11">
    <location>
        <begin position="174"/>
        <end position="192"/>
    </location>
</feature>
<dbReference type="PROSITE" id="PS50893">
    <property type="entry name" value="ABC_TRANSPORTER_2"/>
    <property type="match status" value="2"/>
</dbReference>
<feature type="domain" description="ABC transporter" evidence="12">
    <location>
        <begin position="1024"/>
        <end position="1259"/>
    </location>
</feature>
<dbReference type="Pfam" id="PF00664">
    <property type="entry name" value="ABC_membrane"/>
    <property type="match status" value="2"/>
</dbReference>
<dbReference type="SUPFAM" id="SSF90123">
    <property type="entry name" value="ABC transporter transmembrane region"/>
    <property type="match status" value="2"/>
</dbReference>
<comment type="similarity">
    <text evidence="9">Belongs to the ABC transporter superfamily. Lipid exporter (TC 3.A.1.106) family.</text>
</comment>
<keyword evidence="6 14" id="KW-0067">ATP-binding</keyword>
<dbReference type="Gene3D" id="3.40.50.300">
    <property type="entry name" value="P-loop containing nucleotide triphosphate hydrolases"/>
    <property type="match status" value="2"/>
</dbReference>
<dbReference type="GO" id="GO:0016887">
    <property type="term" value="F:ATP hydrolysis activity"/>
    <property type="evidence" value="ECO:0007669"/>
    <property type="project" value="InterPro"/>
</dbReference>
<sequence>MKSQPPSQVQGLQTLLSMLALEKRAGVLAMVFTLLVTATETIAPLVTRDAIDVATGAGDGGVPARLLAGFSPLSATIAVFLLLAVARYATQFGRRWQAGKLSIGMQHTLRVQAMDRLLAVDGPRQDELSTGQVASRAISDITTLQAIAAVLPLASGVAVKVVAMVVVMFVLNPWLALVALVSLPIIVFSASLSRTTLFAATWSAQQKAADLTTRVEEAITGVRVVKAFAQESREVDTIERMGREVFAHRMRAAKMTARFQPALDQLPLITLVINVAVGGYLTLHGAISVGTFVAFTAYLMTLTSSTRMLAGVAVRLQLAMSSVERVREVLSLSPEVDDSAVQGDLPDGPLGVRVDRVSFSTRGRQVLRDVSVEVPAGSSVALIGPPGAGKTMLVQLLGDFYRPDSGTLALTTAQVGAESQRVDYGTVPRALLRKAVVCVFDDAWLMSDTVRNNICLGADIDEQSLLRATDIAQATEFIEQLPDGFDTVLGERGLTLSGGQRQRIALARAIVRNPRVLVLDDATSAIDASTEAKILAGLHDELDNVTIISVAHRESTVRLADAVVVLDDGAVTARGPVDEMASSPEFSALMATRPVVVDEDGEPVPFDAGEEPPASKLWPDDTEDLERAAKARQRPKPARGGGGGGGRPHGKGGPGMPAIAATPQLMKKVTELPPADEDPAVDADYWRHFEGPLRPWAMLSTVKGLILTVVVLLIVGVGADLAFPALMRIAIDAGVGQQQTRALWTISVAGIAIVAISWVAAVGQTIFAARTGERLLFTLRLRSYAHLQRLSLSYFEKNRAGSVLTRMTTDIDSLTSFLQTGLAQALVSAGTLVGVSAIMLTLDVELALIALGVIPIVVIATNVFRKISSKLYAQARKDISAVNADFQEALGGLRPIQAYGAGDFIDRRFVQQAEKYRATRLRSQRVIATYFTSIAFVNMVVEAIILFVGARLVERGEITAGTLVSAALYLGLLLGPIQQLSQTFDGYQQARVSLGRIAELLTTGPDVHDAGQRSDARSHADGDIALDNVTFSYGVRDTPALDGVNVTIEPGSSVAVVGPTGAGKSTIIKLLTRFYDPTTGAVTASGVDIRDFTIDSWHHALGLVPQEAHLFSGTVADNIAYGRPGADREAITDAARRVGALTAISRIPGGFNHPVGERGAGLSSGQRQLIALARAELVEPQLLLLDEATATLDPATENTILNASDRATSRRTSVIVAHRLATAQRADRILVVKDGRIVEDGTHEELKNAGGTYAAMWHANTSQPQQQ</sequence>
<name>A0A1L7CF66_9CORY</name>
<feature type="transmembrane region" description="Helical" evidence="11">
    <location>
        <begin position="958"/>
        <end position="977"/>
    </location>
</feature>
<dbReference type="InterPro" id="IPR036640">
    <property type="entry name" value="ABC1_TM_sf"/>
</dbReference>
<evidence type="ECO:0000256" key="6">
    <source>
        <dbReference type="ARBA" id="ARBA00022840"/>
    </source>
</evidence>
<gene>
    <name evidence="14" type="ORF">CAQU_04860</name>
</gene>
<keyword evidence="15" id="KW-1185">Reference proteome</keyword>
<dbReference type="InterPro" id="IPR017871">
    <property type="entry name" value="ABC_transporter-like_CS"/>
</dbReference>
<dbReference type="PROSITE" id="PS00211">
    <property type="entry name" value="ABC_TRANSPORTER_1"/>
    <property type="match status" value="1"/>
</dbReference>
<dbReference type="InterPro" id="IPR003593">
    <property type="entry name" value="AAA+_ATPase"/>
</dbReference>
<dbReference type="KEGG" id="caqu:CAQU_04860"/>
<dbReference type="GO" id="GO:0005524">
    <property type="term" value="F:ATP binding"/>
    <property type="evidence" value="ECO:0007669"/>
    <property type="project" value="UniProtKB-KW"/>
</dbReference>
<feature type="domain" description="ABC transmembrane type-1" evidence="13">
    <location>
        <begin position="707"/>
        <end position="989"/>
    </location>
</feature>
<dbReference type="SUPFAM" id="SSF52540">
    <property type="entry name" value="P-loop containing nucleoside triphosphate hydrolases"/>
    <property type="match status" value="2"/>
</dbReference>
<dbReference type="GO" id="GO:0015421">
    <property type="term" value="F:ABC-type oligopeptide transporter activity"/>
    <property type="evidence" value="ECO:0007669"/>
    <property type="project" value="TreeGrafter"/>
</dbReference>
<feature type="compositionally biased region" description="Gly residues" evidence="10">
    <location>
        <begin position="639"/>
        <end position="655"/>
    </location>
</feature>
<feature type="transmembrane region" description="Helical" evidence="11">
    <location>
        <begin position="743"/>
        <end position="767"/>
    </location>
</feature>
<dbReference type="EMBL" id="CP009245">
    <property type="protein sequence ID" value="APT84501.1"/>
    <property type="molecule type" value="Genomic_DNA"/>
</dbReference>
<dbReference type="GO" id="GO:0005886">
    <property type="term" value="C:plasma membrane"/>
    <property type="evidence" value="ECO:0007669"/>
    <property type="project" value="UniProtKB-SubCell"/>
</dbReference>
<feature type="transmembrane region" description="Helical" evidence="11">
    <location>
        <begin position="704"/>
        <end position="731"/>
    </location>
</feature>
<evidence type="ECO:0000259" key="13">
    <source>
        <dbReference type="PROSITE" id="PS50929"/>
    </source>
</evidence>
<feature type="transmembrane region" description="Helical" evidence="11">
    <location>
        <begin position="25"/>
        <end position="46"/>
    </location>
</feature>
<dbReference type="InterPro" id="IPR027417">
    <property type="entry name" value="P-loop_NTPase"/>
</dbReference>
<feature type="transmembrane region" description="Helical" evidence="11">
    <location>
        <begin position="283"/>
        <end position="300"/>
    </location>
</feature>
<evidence type="ECO:0000256" key="3">
    <source>
        <dbReference type="ARBA" id="ARBA00022475"/>
    </source>
</evidence>
<keyword evidence="3" id="KW-1003">Cell membrane</keyword>
<dbReference type="InterPro" id="IPR003439">
    <property type="entry name" value="ABC_transporter-like_ATP-bd"/>
</dbReference>
<dbReference type="PROSITE" id="PS50929">
    <property type="entry name" value="ABC_TM1F"/>
    <property type="match status" value="2"/>
</dbReference>
<dbReference type="Proteomes" id="UP000185478">
    <property type="component" value="Chromosome"/>
</dbReference>
<dbReference type="CDD" id="cd18543">
    <property type="entry name" value="ABC_6TM_Rv0194_D1_like"/>
    <property type="match status" value="1"/>
</dbReference>
<feature type="region of interest" description="Disordered" evidence="10">
    <location>
        <begin position="599"/>
        <end position="659"/>
    </location>
</feature>
<feature type="domain" description="ABC transmembrane type-1" evidence="13">
    <location>
        <begin position="27"/>
        <end position="318"/>
    </location>
</feature>
<evidence type="ECO:0000256" key="5">
    <source>
        <dbReference type="ARBA" id="ARBA00022741"/>
    </source>
</evidence>
<evidence type="ECO:0000256" key="1">
    <source>
        <dbReference type="ARBA" id="ARBA00004651"/>
    </source>
</evidence>
<dbReference type="FunFam" id="3.40.50.300:FF:000299">
    <property type="entry name" value="ABC transporter ATP-binding protein/permease"/>
    <property type="match status" value="1"/>
</dbReference>
<dbReference type="AlphaFoldDB" id="A0A1L7CF66"/>
<reference evidence="14 15" key="1">
    <citation type="submission" date="2014-08" db="EMBL/GenBank/DDBJ databases">
        <title>Complete genome sequence of Corynebacterium aquilae S-613T(T) (=DSM 44791(T)), isolated from the choana of a healthy golden eagle.</title>
        <authorList>
            <person name="Ruckert C."/>
            <person name="Albersmeier A."/>
            <person name="Winkler A."/>
            <person name="Kalinowski J."/>
        </authorList>
    </citation>
    <scope>NUCLEOTIDE SEQUENCE [LARGE SCALE GENOMIC DNA]</scope>
    <source>
        <strain evidence="14 15">S-613</strain>
    </source>
</reference>
<feature type="domain" description="ABC transporter" evidence="12">
    <location>
        <begin position="352"/>
        <end position="593"/>
    </location>
</feature>
<comment type="subcellular location">
    <subcellularLocation>
        <location evidence="1">Cell membrane</location>
        <topology evidence="1">Multi-pass membrane protein</topology>
    </subcellularLocation>
</comment>
<evidence type="ECO:0000256" key="2">
    <source>
        <dbReference type="ARBA" id="ARBA00022448"/>
    </source>
</evidence>
<evidence type="ECO:0000256" key="7">
    <source>
        <dbReference type="ARBA" id="ARBA00022989"/>
    </source>
</evidence>
<dbReference type="InterPro" id="IPR011527">
    <property type="entry name" value="ABC1_TM_dom"/>
</dbReference>
<keyword evidence="2" id="KW-0813">Transport</keyword>
<dbReference type="Pfam" id="PF00005">
    <property type="entry name" value="ABC_tran"/>
    <property type="match status" value="2"/>
</dbReference>
<keyword evidence="8 11" id="KW-0472">Membrane</keyword>
<feature type="transmembrane region" description="Helical" evidence="11">
    <location>
        <begin position="927"/>
        <end position="952"/>
    </location>
</feature>
<keyword evidence="4 11" id="KW-0812">Transmembrane</keyword>
<evidence type="ECO:0000256" key="9">
    <source>
        <dbReference type="ARBA" id="ARBA00061644"/>
    </source>
</evidence>
<feature type="transmembrane region" description="Helical" evidence="11">
    <location>
        <begin position="846"/>
        <end position="864"/>
    </location>
</feature>
<keyword evidence="7 11" id="KW-1133">Transmembrane helix</keyword>
<feature type="transmembrane region" description="Helical" evidence="11">
    <location>
        <begin position="66"/>
        <end position="86"/>
    </location>
</feature>
<organism evidence="14 15">
    <name type="scientific">Corynebacterium aquilae DSM 44791</name>
    <dbReference type="NCBI Taxonomy" id="1431546"/>
    <lineage>
        <taxon>Bacteria</taxon>
        <taxon>Bacillati</taxon>
        <taxon>Actinomycetota</taxon>
        <taxon>Actinomycetes</taxon>
        <taxon>Mycobacteriales</taxon>
        <taxon>Corynebacteriaceae</taxon>
        <taxon>Corynebacterium</taxon>
    </lineage>
</organism>
<dbReference type="STRING" id="1431546.CAQU_04860"/>
<evidence type="ECO:0000313" key="15">
    <source>
        <dbReference type="Proteomes" id="UP000185478"/>
    </source>
</evidence>
<dbReference type="Gene3D" id="1.20.1560.10">
    <property type="entry name" value="ABC transporter type 1, transmembrane domain"/>
    <property type="match status" value="2"/>
</dbReference>
<evidence type="ECO:0000256" key="4">
    <source>
        <dbReference type="ARBA" id="ARBA00022692"/>
    </source>
</evidence>
<proteinExistence type="inferred from homology"/>
<dbReference type="SMART" id="SM00382">
    <property type="entry name" value="AAA"/>
    <property type="match status" value="2"/>
</dbReference>
<feature type="transmembrane region" description="Helical" evidence="11">
    <location>
        <begin position="146"/>
        <end position="168"/>
    </location>
</feature>
<dbReference type="InterPro" id="IPR039421">
    <property type="entry name" value="Type_1_exporter"/>
</dbReference>
<protein>
    <submittedName>
        <fullName evidence="14">ABC transporter ATP-binding protein</fullName>
    </submittedName>
</protein>
<dbReference type="CDD" id="cd18546">
    <property type="entry name" value="ABC_6TM_Rv0194_D2_like"/>
    <property type="match status" value="1"/>
</dbReference>
<evidence type="ECO:0000256" key="8">
    <source>
        <dbReference type="ARBA" id="ARBA00023136"/>
    </source>
</evidence>